<evidence type="ECO:0000256" key="2">
    <source>
        <dbReference type="SAM" id="MobiDB-lite"/>
    </source>
</evidence>
<evidence type="ECO:0000259" key="3">
    <source>
        <dbReference type="Pfam" id="PF07110"/>
    </source>
</evidence>
<sequence>MAADTTTLQDADLPKPSPGPTPKGKYLCLTICGYRKPGISEEQLRHHMVHVTAPLTQKLMVKYGIKRWTQIHNQSSTRALMARIGGDPQMANIADFDFFSQAVFQDIEGYWRMKQDPWYKEHLVGDHERFADTTRSKITIGWIEEFVRDGEAVDGFAAS</sequence>
<dbReference type="AlphaFoldDB" id="A0AAJ0GKU5"/>
<accession>A0AAJ0GKU5</accession>
<reference evidence="4" key="1">
    <citation type="journal article" date="2023" name="Mol. Phylogenet. Evol.">
        <title>Genome-scale phylogeny and comparative genomics of the fungal order Sordariales.</title>
        <authorList>
            <person name="Hensen N."/>
            <person name="Bonometti L."/>
            <person name="Westerberg I."/>
            <person name="Brannstrom I.O."/>
            <person name="Guillou S."/>
            <person name="Cros-Aarteil S."/>
            <person name="Calhoun S."/>
            <person name="Haridas S."/>
            <person name="Kuo A."/>
            <person name="Mondo S."/>
            <person name="Pangilinan J."/>
            <person name="Riley R."/>
            <person name="LaButti K."/>
            <person name="Andreopoulos B."/>
            <person name="Lipzen A."/>
            <person name="Chen C."/>
            <person name="Yan M."/>
            <person name="Daum C."/>
            <person name="Ng V."/>
            <person name="Clum A."/>
            <person name="Steindorff A."/>
            <person name="Ohm R.A."/>
            <person name="Martin F."/>
            <person name="Silar P."/>
            <person name="Natvig D.O."/>
            <person name="Lalanne C."/>
            <person name="Gautier V."/>
            <person name="Ament-Velasquez S.L."/>
            <person name="Kruys A."/>
            <person name="Hutchinson M.I."/>
            <person name="Powell A.J."/>
            <person name="Barry K."/>
            <person name="Miller A.N."/>
            <person name="Grigoriev I.V."/>
            <person name="Debuchy R."/>
            <person name="Gladieux P."/>
            <person name="Hiltunen Thoren M."/>
            <person name="Johannesson H."/>
        </authorList>
    </citation>
    <scope>NUCLEOTIDE SEQUENCE</scope>
    <source>
        <strain evidence="4">CBS 333.67</strain>
    </source>
</reference>
<evidence type="ECO:0000313" key="4">
    <source>
        <dbReference type="EMBL" id="KAK3301747.1"/>
    </source>
</evidence>
<dbReference type="GO" id="GO:0016491">
    <property type="term" value="F:oxidoreductase activity"/>
    <property type="evidence" value="ECO:0007669"/>
    <property type="project" value="InterPro"/>
</dbReference>
<evidence type="ECO:0000256" key="1">
    <source>
        <dbReference type="ARBA" id="ARBA00005986"/>
    </source>
</evidence>
<dbReference type="InterPro" id="IPR009799">
    <property type="entry name" value="EthD_dom"/>
</dbReference>
<dbReference type="EMBL" id="JAUDZG010000008">
    <property type="protein sequence ID" value="KAK3301747.1"/>
    <property type="molecule type" value="Genomic_DNA"/>
</dbReference>
<reference evidence="4" key="2">
    <citation type="submission" date="2023-06" db="EMBL/GenBank/DDBJ databases">
        <authorList>
            <consortium name="Lawrence Berkeley National Laboratory"/>
            <person name="Mondo S.J."/>
            <person name="Hensen N."/>
            <person name="Bonometti L."/>
            <person name="Westerberg I."/>
            <person name="Brannstrom I.O."/>
            <person name="Guillou S."/>
            <person name="Cros-Aarteil S."/>
            <person name="Calhoun S."/>
            <person name="Haridas S."/>
            <person name="Kuo A."/>
            <person name="Pangilinan J."/>
            <person name="Riley R."/>
            <person name="Labutti K."/>
            <person name="Andreopoulos B."/>
            <person name="Lipzen A."/>
            <person name="Chen C."/>
            <person name="Yanf M."/>
            <person name="Daum C."/>
            <person name="Ng V."/>
            <person name="Clum A."/>
            <person name="Steindorff A."/>
            <person name="Ohm R."/>
            <person name="Martin F."/>
            <person name="Silar P."/>
            <person name="Natvig D."/>
            <person name="Lalanne C."/>
            <person name="Gautier V."/>
            <person name="Ament-Velasquez S.L."/>
            <person name="Kruys A."/>
            <person name="Hutchinson M.I."/>
            <person name="Powell A.J."/>
            <person name="Barry K."/>
            <person name="Miller A.N."/>
            <person name="Grigoriev I.V."/>
            <person name="Debuchy R."/>
            <person name="Gladieux P."/>
            <person name="Thoren M.H."/>
            <person name="Johannesson H."/>
        </authorList>
    </citation>
    <scope>NUCLEOTIDE SEQUENCE</scope>
    <source>
        <strain evidence="4">CBS 333.67</strain>
    </source>
</reference>
<name>A0AAJ0GKU5_9PEZI</name>
<evidence type="ECO:0000313" key="5">
    <source>
        <dbReference type="Proteomes" id="UP001273166"/>
    </source>
</evidence>
<feature type="domain" description="EthD" evidence="3">
    <location>
        <begin position="36"/>
        <end position="133"/>
    </location>
</feature>
<dbReference type="InterPro" id="IPR011008">
    <property type="entry name" value="Dimeric_a/b-barrel"/>
</dbReference>
<dbReference type="GeneID" id="87886982"/>
<dbReference type="RefSeq" id="XP_062717527.1">
    <property type="nucleotide sequence ID" value="XM_062868153.1"/>
</dbReference>
<proteinExistence type="inferred from homology"/>
<dbReference type="Gene3D" id="3.30.70.100">
    <property type="match status" value="1"/>
</dbReference>
<comment type="similarity">
    <text evidence="1">Belongs to the tpcK family.</text>
</comment>
<gene>
    <name evidence="4" type="ORF">B0T15DRAFT_514998</name>
</gene>
<dbReference type="Proteomes" id="UP001273166">
    <property type="component" value="Unassembled WGS sequence"/>
</dbReference>
<protein>
    <submittedName>
        <fullName evidence="4">EthD domain-containing protein</fullName>
    </submittedName>
</protein>
<organism evidence="4 5">
    <name type="scientific">Chaetomium strumarium</name>
    <dbReference type="NCBI Taxonomy" id="1170767"/>
    <lineage>
        <taxon>Eukaryota</taxon>
        <taxon>Fungi</taxon>
        <taxon>Dikarya</taxon>
        <taxon>Ascomycota</taxon>
        <taxon>Pezizomycotina</taxon>
        <taxon>Sordariomycetes</taxon>
        <taxon>Sordariomycetidae</taxon>
        <taxon>Sordariales</taxon>
        <taxon>Chaetomiaceae</taxon>
        <taxon>Chaetomium</taxon>
    </lineage>
</organism>
<comment type="caution">
    <text evidence="4">The sequence shown here is derived from an EMBL/GenBank/DDBJ whole genome shotgun (WGS) entry which is preliminary data.</text>
</comment>
<keyword evidence="5" id="KW-1185">Reference proteome</keyword>
<feature type="region of interest" description="Disordered" evidence="2">
    <location>
        <begin position="1"/>
        <end position="20"/>
    </location>
</feature>
<dbReference type="SUPFAM" id="SSF54909">
    <property type="entry name" value="Dimeric alpha+beta barrel"/>
    <property type="match status" value="1"/>
</dbReference>
<dbReference type="Pfam" id="PF07110">
    <property type="entry name" value="EthD"/>
    <property type="match status" value="1"/>
</dbReference>